<name>A0A3M7R3Y7_BRAPC</name>
<keyword evidence="2" id="KW-1185">Reference proteome</keyword>
<protein>
    <submittedName>
        <fullName evidence="1">Uncharacterized protein</fullName>
    </submittedName>
</protein>
<sequence length="69" mass="8161">MIFISGSYVNKKRNLVSSKPFFRIFCSASFKFVDKLVLFFKQFFYCQLLCTISLFSEKLVLSKKIFLQP</sequence>
<organism evidence="1 2">
    <name type="scientific">Brachionus plicatilis</name>
    <name type="common">Marine rotifer</name>
    <name type="synonym">Brachionus muelleri</name>
    <dbReference type="NCBI Taxonomy" id="10195"/>
    <lineage>
        <taxon>Eukaryota</taxon>
        <taxon>Metazoa</taxon>
        <taxon>Spiralia</taxon>
        <taxon>Gnathifera</taxon>
        <taxon>Rotifera</taxon>
        <taxon>Eurotatoria</taxon>
        <taxon>Monogononta</taxon>
        <taxon>Pseudotrocha</taxon>
        <taxon>Ploima</taxon>
        <taxon>Brachionidae</taxon>
        <taxon>Brachionus</taxon>
    </lineage>
</organism>
<evidence type="ECO:0000313" key="2">
    <source>
        <dbReference type="Proteomes" id="UP000276133"/>
    </source>
</evidence>
<proteinExistence type="predicted"/>
<evidence type="ECO:0000313" key="1">
    <source>
        <dbReference type="EMBL" id="RNA18256.1"/>
    </source>
</evidence>
<reference evidence="1 2" key="1">
    <citation type="journal article" date="2018" name="Sci. Rep.">
        <title>Genomic signatures of local adaptation to the degree of environmental predictability in rotifers.</title>
        <authorList>
            <person name="Franch-Gras L."/>
            <person name="Hahn C."/>
            <person name="Garcia-Roger E.M."/>
            <person name="Carmona M.J."/>
            <person name="Serra M."/>
            <person name="Gomez A."/>
        </authorList>
    </citation>
    <scope>NUCLEOTIDE SEQUENCE [LARGE SCALE GENOMIC DNA]</scope>
    <source>
        <strain evidence="1">HYR1</strain>
    </source>
</reference>
<dbReference type="EMBL" id="REGN01004273">
    <property type="protein sequence ID" value="RNA18256.1"/>
    <property type="molecule type" value="Genomic_DNA"/>
</dbReference>
<accession>A0A3M7R3Y7</accession>
<gene>
    <name evidence="1" type="ORF">BpHYR1_016041</name>
</gene>
<comment type="caution">
    <text evidence="1">The sequence shown here is derived from an EMBL/GenBank/DDBJ whole genome shotgun (WGS) entry which is preliminary data.</text>
</comment>
<dbReference type="Proteomes" id="UP000276133">
    <property type="component" value="Unassembled WGS sequence"/>
</dbReference>
<dbReference type="AlphaFoldDB" id="A0A3M7R3Y7"/>